<dbReference type="Pfam" id="PF17855">
    <property type="entry name" value="MCM_lid"/>
    <property type="match status" value="1"/>
</dbReference>
<dbReference type="GO" id="GO:1902975">
    <property type="term" value="P:mitotic DNA replication initiation"/>
    <property type="evidence" value="ECO:0007669"/>
    <property type="project" value="TreeGrafter"/>
</dbReference>
<feature type="compositionally biased region" description="Basic and acidic residues" evidence="11">
    <location>
        <begin position="69"/>
        <end position="79"/>
    </location>
</feature>
<dbReference type="SUPFAM" id="SSF50249">
    <property type="entry name" value="Nucleic acid-binding proteins"/>
    <property type="match status" value="1"/>
</dbReference>
<comment type="similarity">
    <text evidence="1">Belongs to the MCM family.</text>
</comment>
<dbReference type="InterPro" id="IPR012340">
    <property type="entry name" value="NA-bd_OB-fold"/>
</dbReference>
<organism evidence="13 14">
    <name type="scientific">Dictyostelium firmibasis</name>
    <dbReference type="NCBI Taxonomy" id="79012"/>
    <lineage>
        <taxon>Eukaryota</taxon>
        <taxon>Amoebozoa</taxon>
        <taxon>Evosea</taxon>
        <taxon>Eumycetozoa</taxon>
        <taxon>Dictyostelia</taxon>
        <taxon>Dictyosteliales</taxon>
        <taxon>Dictyosteliaceae</taxon>
        <taxon>Dictyostelium</taxon>
    </lineage>
</organism>
<evidence type="ECO:0000256" key="7">
    <source>
        <dbReference type="ARBA" id="ARBA00022806"/>
    </source>
</evidence>
<gene>
    <name evidence="13" type="ORF">RB653_000172</name>
</gene>
<keyword evidence="8" id="KW-0067">ATP-binding</keyword>
<dbReference type="PRINTS" id="PR01657">
    <property type="entry name" value="MCMFAMILY"/>
</dbReference>
<evidence type="ECO:0000256" key="4">
    <source>
        <dbReference type="ARBA" id="ARBA00022705"/>
    </source>
</evidence>
<keyword evidence="5" id="KW-0547">Nucleotide-binding</keyword>
<feature type="compositionally biased region" description="Acidic residues" evidence="11">
    <location>
        <begin position="80"/>
        <end position="92"/>
    </location>
</feature>
<dbReference type="SMART" id="SM00350">
    <property type="entry name" value="MCM"/>
    <property type="match status" value="1"/>
</dbReference>
<name>A0AAN7YQH5_9MYCE</name>
<evidence type="ECO:0000256" key="6">
    <source>
        <dbReference type="ARBA" id="ARBA00022801"/>
    </source>
</evidence>
<dbReference type="SUPFAM" id="SSF52540">
    <property type="entry name" value="P-loop containing nucleoside triphosphate hydrolases"/>
    <property type="match status" value="1"/>
</dbReference>
<evidence type="ECO:0000313" key="14">
    <source>
        <dbReference type="Proteomes" id="UP001344447"/>
    </source>
</evidence>
<dbReference type="InterPro" id="IPR027417">
    <property type="entry name" value="P-loop_NTPase"/>
</dbReference>
<keyword evidence="7" id="KW-0347">Helicase</keyword>
<dbReference type="InterPro" id="IPR059098">
    <property type="entry name" value="WHD_MCM2"/>
</dbReference>
<sequence length="999" mass="114715">MSQNNNNNNNKRKTKTSSTVNHNSTKLNEDKDLYNFIDKIRDKGDKSHFDEYIDDDDDDDNGNNHNKFSKVDDEIKNDINSDEEEEEDDIIEDNEHLYEGDEDNENLSSEGEGDDLMDEELQDEDEEEVIGAEDNYYEMEGLDNETYEKIDDEKRKEVDKLLKKRDHEEQRTRQVTKRHQYRISSYLLDENDENMVDEDTENNKLLEKRRKANLIEKRRETIRQQNDNIKKDYDGSIPSFKDGFVNSESNFDEDDEDDDDFDINDNGHVVNLEEPDKDKCLREYVCMSGPRKEISKQFAKFLLEFKERGGFNPIYQESIQKMCAANKESLMINFTHLCASTVFGVWVAEIPTEMIEIFDEVALKVVLRIYPNYRNIVKSIHVRITHLPICESLRDIRQSNLNKLTKVGGVITRRSNVYPQLKHVKYDCVKCKTTLGPFSLDGVSNDNKPPIGICPQCQSKGPFVINSEQTVYRDFQKVTLQESPGTVPPGRLPRTKDIILMDDLIDTVRPGEEVEITGIYKHNFDLKLNHSQGFPVFSTIIEANHINKKEDLLSSFILTDEDEREIRKLSKDSNIAQKIIQSIAPSIYGHEDIKTGLALALFGGTPKDVNNKHRIRGDINVLLIGDPGVAKSQFLKYVEKTAHRAVYTTGQGASAVGLTAAVRMDPLTREWTLEGGALVLADRGVCMIDEFDKMNDQDRTSIHEAMEQQSISISKAGIVTTLTARCSVIAAANPKRGKYDSGLNLLQNVELTEPILSRFDIICVVKDTIDSFKDRELARFVVSSHINSHPDQTNPDNDYLNRATKQSPISQELLRKYIIYAKRIKPRITDIDKNKISQLYTDLRRESRAGGFAMTVRHVESIVRMAEAHAKMHLRDYVTDFDVNTSIRVMLDSFINAQKNSMYKNLRTKFAHYVIFQKDINQLLTQLLQTLARDFSNYHFARSGAIPDQVNIPYDDFDTKARELGISDITPYFKSNEFTSNNQFSLKKDKSSIVYNRDK</sequence>
<dbReference type="InterPro" id="IPR001208">
    <property type="entry name" value="MCM_dom"/>
</dbReference>
<evidence type="ECO:0000256" key="3">
    <source>
        <dbReference type="ARBA" id="ARBA00018925"/>
    </source>
</evidence>
<dbReference type="PRINTS" id="PR01658">
    <property type="entry name" value="MCMPROTEIN2"/>
</dbReference>
<dbReference type="Pfam" id="PF00493">
    <property type="entry name" value="MCM"/>
    <property type="match status" value="1"/>
</dbReference>
<dbReference type="InterPro" id="IPR031327">
    <property type="entry name" value="MCM"/>
</dbReference>
<dbReference type="Gene3D" id="3.30.1640.10">
    <property type="entry name" value="mini-chromosome maintenance (MCM) complex, chain A, domain 1"/>
    <property type="match status" value="1"/>
</dbReference>
<keyword evidence="6" id="KW-0378">Hydrolase</keyword>
<keyword evidence="4" id="KW-0235">DNA replication</keyword>
<evidence type="ECO:0000256" key="10">
    <source>
        <dbReference type="ARBA" id="ARBA00023306"/>
    </source>
</evidence>
<dbReference type="InterPro" id="IPR027925">
    <property type="entry name" value="MCM_N"/>
</dbReference>
<dbReference type="EMBL" id="JAVFKY010000002">
    <property type="protein sequence ID" value="KAK5580159.1"/>
    <property type="molecule type" value="Genomic_DNA"/>
</dbReference>
<dbReference type="GO" id="GO:0043138">
    <property type="term" value="F:3'-5' DNA helicase activity"/>
    <property type="evidence" value="ECO:0007669"/>
    <property type="project" value="TreeGrafter"/>
</dbReference>
<feature type="compositionally biased region" description="Polar residues" evidence="11">
    <location>
        <begin position="16"/>
        <end position="26"/>
    </location>
</feature>
<keyword evidence="14" id="KW-1185">Reference proteome</keyword>
<dbReference type="EC" id="3.6.4.12" evidence="2"/>
<dbReference type="InterPro" id="IPR033762">
    <property type="entry name" value="MCM_OB"/>
</dbReference>
<dbReference type="GO" id="GO:0005634">
    <property type="term" value="C:nucleus"/>
    <property type="evidence" value="ECO:0007669"/>
    <property type="project" value="InterPro"/>
</dbReference>
<feature type="compositionally biased region" description="Basic and acidic residues" evidence="11">
    <location>
        <begin position="27"/>
        <end position="51"/>
    </location>
</feature>
<dbReference type="InterPro" id="IPR041562">
    <property type="entry name" value="MCM_lid"/>
</dbReference>
<dbReference type="GO" id="GO:0016787">
    <property type="term" value="F:hydrolase activity"/>
    <property type="evidence" value="ECO:0007669"/>
    <property type="project" value="UniProtKB-KW"/>
</dbReference>
<feature type="compositionally biased region" description="Acidic residues" evidence="11">
    <location>
        <begin position="100"/>
        <end position="145"/>
    </location>
</feature>
<protein>
    <recommendedName>
        <fullName evidence="3">DNA replication licensing factor MCM2</fullName>
        <ecNumber evidence="2">3.6.4.12</ecNumber>
    </recommendedName>
</protein>
<dbReference type="AlphaFoldDB" id="A0AAN7YQH5"/>
<feature type="region of interest" description="Disordered" evidence="11">
    <location>
        <begin position="1"/>
        <end position="154"/>
    </location>
</feature>
<feature type="domain" description="MCM C-terminal AAA(+) ATPase" evidence="12">
    <location>
        <begin position="575"/>
        <end position="781"/>
    </location>
</feature>
<dbReference type="Proteomes" id="UP001344447">
    <property type="component" value="Unassembled WGS sequence"/>
</dbReference>
<proteinExistence type="inferred from homology"/>
<dbReference type="GO" id="GO:0003697">
    <property type="term" value="F:single-stranded DNA binding"/>
    <property type="evidence" value="ECO:0007669"/>
    <property type="project" value="TreeGrafter"/>
</dbReference>
<evidence type="ECO:0000256" key="1">
    <source>
        <dbReference type="ARBA" id="ARBA00008010"/>
    </source>
</evidence>
<dbReference type="Gene3D" id="2.20.28.10">
    <property type="match status" value="1"/>
</dbReference>
<accession>A0AAN7YQH5</accession>
<dbReference type="GO" id="GO:0017116">
    <property type="term" value="F:single-stranded DNA helicase activity"/>
    <property type="evidence" value="ECO:0007669"/>
    <property type="project" value="TreeGrafter"/>
</dbReference>
<evidence type="ECO:0000259" key="12">
    <source>
        <dbReference type="PROSITE" id="PS50051"/>
    </source>
</evidence>
<comment type="caution">
    <text evidence="13">The sequence shown here is derived from an EMBL/GenBank/DDBJ whole genome shotgun (WGS) entry which is preliminary data.</text>
</comment>
<dbReference type="Pfam" id="PF14551">
    <property type="entry name" value="MCM_N"/>
    <property type="match status" value="1"/>
</dbReference>
<dbReference type="Pfam" id="PF23669">
    <property type="entry name" value="WHD_MCM2"/>
    <property type="match status" value="1"/>
</dbReference>
<keyword evidence="10" id="KW-0131">Cell cycle</keyword>
<dbReference type="GO" id="GO:0000727">
    <property type="term" value="P:double-strand break repair via break-induced replication"/>
    <property type="evidence" value="ECO:0007669"/>
    <property type="project" value="TreeGrafter"/>
</dbReference>
<evidence type="ECO:0000256" key="2">
    <source>
        <dbReference type="ARBA" id="ARBA00012551"/>
    </source>
</evidence>
<evidence type="ECO:0000313" key="13">
    <source>
        <dbReference type="EMBL" id="KAK5580159.1"/>
    </source>
</evidence>
<evidence type="ECO:0000256" key="11">
    <source>
        <dbReference type="SAM" id="MobiDB-lite"/>
    </source>
</evidence>
<keyword evidence="9" id="KW-0238">DNA-binding</keyword>
<evidence type="ECO:0000256" key="9">
    <source>
        <dbReference type="ARBA" id="ARBA00023125"/>
    </source>
</evidence>
<dbReference type="Pfam" id="PF12619">
    <property type="entry name" value="MCM2_N"/>
    <property type="match status" value="1"/>
</dbReference>
<dbReference type="Gene3D" id="2.40.50.140">
    <property type="entry name" value="Nucleic acid-binding proteins"/>
    <property type="match status" value="1"/>
</dbReference>
<dbReference type="GO" id="GO:0005524">
    <property type="term" value="F:ATP binding"/>
    <property type="evidence" value="ECO:0007669"/>
    <property type="project" value="UniProtKB-KW"/>
</dbReference>
<evidence type="ECO:0000256" key="8">
    <source>
        <dbReference type="ARBA" id="ARBA00022840"/>
    </source>
</evidence>
<dbReference type="Gene3D" id="3.40.50.300">
    <property type="entry name" value="P-loop containing nucleotide triphosphate hydrolases"/>
    <property type="match status" value="1"/>
</dbReference>
<dbReference type="InterPro" id="IPR008045">
    <property type="entry name" value="MCM2"/>
</dbReference>
<feature type="compositionally biased region" description="Acidic residues" evidence="11">
    <location>
        <begin position="52"/>
        <end position="61"/>
    </location>
</feature>
<evidence type="ECO:0000256" key="5">
    <source>
        <dbReference type="ARBA" id="ARBA00022741"/>
    </source>
</evidence>
<dbReference type="FunFam" id="3.40.50.300:FF:000138">
    <property type="entry name" value="DNA helicase"/>
    <property type="match status" value="1"/>
</dbReference>
<reference evidence="13 14" key="1">
    <citation type="submission" date="2023-11" db="EMBL/GenBank/DDBJ databases">
        <title>Dfirmibasis_genome.</title>
        <authorList>
            <person name="Edelbroek B."/>
            <person name="Kjellin J."/>
            <person name="Jerlstrom-Hultqvist J."/>
            <person name="Soderbom F."/>
        </authorList>
    </citation>
    <scope>NUCLEOTIDE SEQUENCE [LARGE SCALE GENOMIC DNA]</scope>
    <source>
        <strain evidence="13 14">TNS-C-14</strain>
    </source>
</reference>
<dbReference type="PANTHER" id="PTHR11630:SF44">
    <property type="entry name" value="DNA REPLICATION LICENSING FACTOR MCM2"/>
    <property type="match status" value="1"/>
</dbReference>
<dbReference type="GO" id="GO:0042555">
    <property type="term" value="C:MCM complex"/>
    <property type="evidence" value="ECO:0007669"/>
    <property type="project" value="InterPro"/>
</dbReference>
<dbReference type="PROSITE" id="PS50051">
    <property type="entry name" value="MCM_2"/>
    <property type="match status" value="1"/>
</dbReference>
<dbReference type="Pfam" id="PF17207">
    <property type="entry name" value="MCM_OB"/>
    <property type="match status" value="1"/>
</dbReference>
<dbReference type="PANTHER" id="PTHR11630">
    <property type="entry name" value="DNA REPLICATION LICENSING FACTOR MCM FAMILY MEMBER"/>
    <property type="match status" value="1"/>
</dbReference>